<dbReference type="EMBL" id="JAWQEG010007402">
    <property type="protein sequence ID" value="KAK3852462.1"/>
    <property type="molecule type" value="Genomic_DNA"/>
</dbReference>
<dbReference type="GO" id="GO:0046872">
    <property type="term" value="F:metal ion binding"/>
    <property type="evidence" value="ECO:0007669"/>
    <property type="project" value="UniProtKB-KW"/>
</dbReference>
<keyword evidence="5 16" id="KW-0328">Glycosyltransferase</keyword>
<evidence type="ECO:0000256" key="6">
    <source>
        <dbReference type="ARBA" id="ARBA00022679"/>
    </source>
</evidence>
<organism evidence="18 19">
    <name type="scientific">Petrolisthes cinctipes</name>
    <name type="common">Flat porcelain crab</name>
    <dbReference type="NCBI Taxonomy" id="88211"/>
    <lineage>
        <taxon>Eukaryota</taxon>
        <taxon>Metazoa</taxon>
        <taxon>Ecdysozoa</taxon>
        <taxon>Arthropoda</taxon>
        <taxon>Crustacea</taxon>
        <taxon>Multicrustacea</taxon>
        <taxon>Malacostraca</taxon>
        <taxon>Eumalacostraca</taxon>
        <taxon>Eucarida</taxon>
        <taxon>Decapoda</taxon>
        <taxon>Pleocyemata</taxon>
        <taxon>Anomura</taxon>
        <taxon>Galatheoidea</taxon>
        <taxon>Porcellanidae</taxon>
        <taxon>Petrolisthes</taxon>
    </lineage>
</organism>
<evidence type="ECO:0000256" key="11">
    <source>
        <dbReference type="ARBA" id="ARBA00022989"/>
    </source>
</evidence>
<evidence type="ECO:0000313" key="18">
    <source>
        <dbReference type="EMBL" id="KAK3852462.1"/>
    </source>
</evidence>
<dbReference type="SMART" id="SM00458">
    <property type="entry name" value="RICIN"/>
    <property type="match status" value="1"/>
</dbReference>
<dbReference type="Pfam" id="PF00652">
    <property type="entry name" value="Ricin_B_lectin"/>
    <property type="match status" value="1"/>
</dbReference>
<protein>
    <recommendedName>
        <fullName evidence="16">Polypeptide N-acetylgalactosaminyltransferase</fullName>
        <ecNumber evidence="16">2.4.1.-</ecNumber>
    </recommendedName>
    <alternativeName>
        <fullName evidence="16">Protein-UDP acetylgalactosaminyltransferase</fullName>
    </alternativeName>
</protein>
<dbReference type="PANTHER" id="PTHR11675">
    <property type="entry name" value="N-ACETYLGALACTOSAMINYLTRANSFERASE"/>
    <property type="match status" value="1"/>
</dbReference>
<keyword evidence="13" id="KW-0472">Membrane</keyword>
<dbReference type="InterPro" id="IPR035992">
    <property type="entry name" value="Ricin_B-like_lectins"/>
</dbReference>
<keyword evidence="7" id="KW-0812">Transmembrane</keyword>
<comment type="cofactor">
    <cofactor evidence="1 16">
        <name>Mn(2+)</name>
        <dbReference type="ChEBI" id="CHEBI:29035"/>
    </cofactor>
</comment>
<evidence type="ECO:0000256" key="5">
    <source>
        <dbReference type="ARBA" id="ARBA00022676"/>
    </source>
</evidence>
<dbReference type="SUPFAM" id="SSF53448">
    <property type="entry name" value="Nucleotide-diphospho-sugar transferases"/>
    <property type="match status" value="1"/>
</dbReference>
<dbReference type="Gene3D" id="3.90.550.10">
    <property type="entry name" value="Spore Coat Polysaccharide Biosynthesis Protein SpsA, Chain A"/>
    <property type="match status" value="1"/>
</dbReference>
<keyword evidence="9 16" id="KW-0430">Lectin</keyword>
<dbReference type="CDD" id="cd02510">
    <property type="entry name" value="pp-GalNAc-T"/>
    <property type="match status" value="1"/>
</dbReference>
<keyword evidence="11" id="KW-1133">Transmembrane helix</keyword>
<evidence type="ECO:0000256" key="2">
    <source>
        <dbReference type="ARBA" id="ARBA00004323"/>
    </source>
</evidence>
<accession>A0AAE1EHF8</accession>
<comment type="similarity">
    <text evidence="4 16">Belongs to the glycosyltransferase 2 family. GalNAc-T subfamily.</text>
</comment>
<comment type="caution">
    <text evidence="18">The sequence shown here is derived from an EMBL/GenBank/DDBJ whole genome shotgun (WGS) entry which is preliminary data.</text>
</comment>
<evidence type="ECO:0000256" key="4">
    <source>
        <dbReference type="ARBA" id="ARBA00005680"/>
    </source>
</evidence>
<dbReference type="Proteomes" id="UP001286313">
    <property type="component" value="Unassembled WGS sequence"/>
</dbReference>
<evidence type="ECO:0000256" key="14">
    <source>
        <dbReference type="ARBA" id="ARBA00023157"/>
    </source>
</evidence>
<evidence type="ECO:0000256" key="12">
    <source>
        <dbReference type="ARBA" id="ARBA00023034"/>
    </source>
</evidence>
<name>A0AAE1EHF8_PETCI</name>
<comment type="subcellular location">
    <subcellularLocation>
        <location evidence="2 16">Golgi apparatus membrane</location>
        <topology evidence="2 16">Single-pass type II membrane protein</topology>
    </subcellularLocation>
</comment>
<evidence type="ECO:0000256" key="1">
    <source>
        <dbReference type="ARBA" id="ARBA00001936"/>
    </source>
</evidence>
<dbReference type="Gene3D" id="2.80.10.50">
    <property type="match status" value="1"/>
</dbReference>
<dbReference type="SUPFAM" id="SSF50370">
    <property type="entry name" value="Ricin B-like lectins"/>
    <property type="match status" value="1"/>
</dbReference>
<dbReference type="Pfam" id="PF00535">
    <property type="entry name" value="Glycos_transf_2"/>
    <property type="match status" value="1"/>
</dbReference>
<evidence type="ECO:0000256" key="16">
    <source>
        <dbReference type="RuleBase" id="RU361242"/>
    </source>
</evidence>
<evidence type="ECO:0000256" key="15">
    <source>
        <dbReference type="ARBA" id="ARBA00023211"/>
    </source>
</evidence>
<evidence type="ECO:0000313" key="19">
    <source>
        <dbReference type="Proteomes" id="UP001286313"/>
    </source>
</evidence>
<keyword evidence="10" id="KW-0735">Signal-anchor</keyword>
<keyword evidence="14 16" id="KW-1015">Disulfide bond</keyword>
<proteinExistence type="inferred from homology"/>
<dbReference type="GO" id="GO:0006493">
    <property type="term" value="P:protein O-linked glycosylation"/>
    <property type="evidence" value="ECO:0007669"/>
    <property type="project" value="TreeGrafter"/>
</dbReference>
<evidence type="ECO:0000256" key="13">
    <source>
        <dbReference type="ARBA" id="ARBA00023136"/>
    </source>
</evidence>
<evidence type="ECO:0000256" key="3">
    <source>
        <dbReference type="ARBA" id="ARBA00004922"/>
    </source>
</evidence>
<sequence length="474" mass="55508">MSSIFLFFSELVRCKSIHYDSDLPTASVIIIFTNEAWTPLIRTIWSVLNRSPRRFLKEIVLVDDFSDRAELGEKLDLYIKYRLPPLVKLVRLKERHGLIRARLQGAKTSTGDVLIFLDSHCEANQLWMEPLLQRIKESRSAVLVPIIDVIDDNTLEYYHGNGRYFQVGGFTWSGHFTWIEVNEEEQRRRGSPVGPTRSPTMAGGLFAVERNYFWEVGSYDDGMDVWGGENLEMSFRVWTCGGTLETIPCSRVGHIFRSFHPYTFPGNKDTHGLNTARMAETWMDDYKRLFYVYRPELQTAEWGDVSGRKELRNRLRCRSFKWYLDNIYPQKFILDEDSVAFGRLRNNVSQPHLCFDNLQRNEKTPYNMGLYNCHNFLSSSQYMSLSKNGELRREEMCAEIPTYFSGNTEKVRMSRCHGRRGNQEWYLTQQGQLIHKVTNKCLDRADKQSMDDVVVSDCTNSWTQQWWFDHYAPL</sequence>
<dbReference type="AlphaFoldDB" id="A0AAE1EHF8"/>
<dbReference type="FunFam" id="3.90.550.10:FF:000021">
    <property type="entry name" value="Polypeptide N-acetylgalactosaminyltransferase"/>
    <property type="match status" value="1"/>
</dbReference>
<dbReference type="PROSITE" id="PS50231">
    <property type="entry name" value="RICIN_B_LECTIN"/>
    <property type="match status" value="1"/>
</dbReference>
<dbReference type="InterPro" id="IPR001173">
    <property type="entry name" value="Glyco_trans_2-like"/>
</dbReference>
<reference evidence="18" key="1">
    <citation type="submission" date="2023-10" db="EMBL/GenBank/DDBJ databases">
        <title>Genome assemblies of two species of porcelain crab, Petrolisthes cinctipes and Petrolisthes manimaculis (Anomura: Porcellanidae).</title>
        <authorList>
            <person name="Angst P."/>
        </authorList>
    </citation>
    <scope>NUCLEOTIDE SEQUENCE</scope>
    <source>
        <strain evidence="18">PB745_01</strain>
        <tissue evidence="18">Gill</tissue>
    </source>
</reference>
<keyword evidence="12 16" id="KW-0333">Golgi apparatus</keyword>
<comment type="pathway">
    <text evidence="3 16">Protein modification; protein glycosylation.</text>
</comment>
<dbReference type="GO" id="GO:0030246">
    <property type="term" value="F:carbohydrate binding"/>
    <property type="evidence" value="ECO:0007669"/>
    <property type="project" value="UniProtKB-KW"/>
</dbReference>
<evidence type="ECO:0000259" key="17">
    <source>
        <dbReference type="SMART" id="SM00458"/>
    </source>
</evidence>
<keyword evidence="8" id="KW-0479">Metal-binding</keyword>
<dbReference type="GO" id="GO:0004653">
    <property type="term" value="F:polypeptide N-acetylgalactosaminyltransferase activity"/>
    <property type="evidence" value="ECO:0007669"/>
    <property type="project" value="UniProtKB-ARBA"/>
</dbReference>
<gene>
    <name evidence="18" type="ORF">Pcinc_040953</name>
</gene>
<keyword evidence="15 16" id="KW-0464">Manganese</keyword>
<dbReference type="InterPro" id="IPR000772">
    <property type="entry name" value="Ricin_B_lectin"/>
</dbReference>
<keyword evidence="6 16" id="KW-0808">Transferase</keyword>
<dbReference type="CDD" id="cd23459">
    <property type="entry name" value="beta-trefoil_Ricin_Pgant1-like"/>
    <property type="match status" value="1"/>
</dbReference>
<evidence type="ECO:0000256" key="10">
    <source>
        <dbReference type="ARBA" id="ARBA00022968"/>
    </source>
</evidence>
<evidence type="ECO:0000256" key="9">
    <source>
        <dbReference type="ARBA" id="ARBA00022734"/>
    </source>
</evidence>
<dbReference type="PANTHER" id="PTHR11675:SF43">
    <property type="entry name" value="POLYPEPTIDE N-ACETYLGALACTOSAMINYLTRANSFERASE 1"/>
    <property type="match status" value="1"/>
</dbReference>
<dbReference type="InterPro" id="IPR029044">
    <property type="entry name" value="Nucleotide-diphossugar_trans"/>
</dbReference>
<dbReference type="EC" id="2.4.1.-" evidence="16"/>
<dbReference type="GO" id="GO:0000139">
    <property type="term" value="C:Golgi membrane"/>
    <property type="evidence" value="ECO:0007669"/>
    <property type="project" value="UniProtKB-SubCell"/>
</dbReference>
<feature type="domain" description="Ricin B lectin" evidence="17">
    <location>
        <begin position="342"/>
        <end position="469"/>
    </location>
</feature>
<evidence type="ECO:0000256" key="8">
    <source>
        <dbReference type="ARBA" id="ARBA00022723"/>
    </source>
</evidence>
<evidence type="ECO:0000256" key="7">
    <source>
        <dbReference type="ARBA" id="ARBA00022692"/>
    </source>
</evidence>
<keyword evidence="19" id="KW-1185">Reference proteome</keyword>
<dbReference type="InterPro" id="IPR045885">
    <property type="entry name" value="GalNAc-T"/>
</dbReference>